<protein>
    <submittedName>
        <fullName evidence="4">Glycosyltransferase family 2 protein</fullName>
    </submittedName>
</protein>
<dbReference type="Proteomes" id="UP001600109">
    <property type="component" value="Unassembled WGS sequence"/>
</dbReference>
<feature type="domain" description="Glycosyltransferase 2-like" evidence="2">
    <location>
        <begin position="8"/>
        <end position="157"/>
    </location>
</feature>
<dbReference type="Pfam" id="PF02709">
    <property type="entry name" value="Glyco_transf_7C"/>
    <property type="match status" value="1"/>
</dbReference>
<keyword evidence="1" id="KW-0808">Transferase</keyword>
<dbReference type="InterPro" id="IPR001173">
    <property type="entry name" value="Glyco_trans_2-like"/>
</dbReference>
<dbReference type="PANTHER" id="PTHR43685:SF3">
    <property type="entry name" value="SLR2126 PROTEIN"/>
    <property type="match status" value="1"/>
</dbReference>
<dbReference type="CDD" id="cd06420">
    <property type="entry name" value="GT2_Chondriotin_Pol_N"/>
    <property type="match status" value="1"/>
</dbReference>
<dbReference type="InterPro" id="IPR029044">
    <property type="entry name" value="Nucleotide-diphossugar_trans"/>
</dbReference>
<evidence type="ECO:0000313" key="5">
    <source>
        <dbReference type="Proteomes" id="UP001600109"/>
    </source>
</evidence>
<reference evidence="4 5" key="1">
    <citation type="submission" date="2024-06" db="EMBL/GenBank/DDBJ databases">
        <title>Flavobacterium spp. isolated from glacier.</title>
        <authorList>
            <person name="Han D."/>
        </authorList>
    </citation>
    <scope>NUCLEOTIDE SEQUENCE [LARGE SCALE GENOMIC DNA]</scope>
    <source>
        <strain evidence="4 5">LS2P90</strain>
    </source>
</reference>
<evidence type="ECO:0000259" key="2">
    <source>
        <dbReference type="Pfam" id="PF00535"/>
    </source>
</evidence>
<evidence type="ECO:0000313" key="4">
    <source>
        <dbReference type="EMBL" id="MFE3867955.1"/>
    </source>
</evidence>
<accession>A0ABW6HVB6</accession>
<evidence type="ECO:0000256" key="1">
    <source>
        <dbReference type="ARBA" id="ARBA00022679"/>
    </source>
</evidence>
<organism evidence="4 5">
    <name type="scientific">Flavobacterium xylosi</name>
    <dbReference type="NCBI Taxonomy" id="3230415"/>
    <lineage>
        <taxon>Bacteria</taxon>
        <taxon>Pseudomonadati</taxon>
        <taxon>Bacteroidota</taxon>
        <taxon>Flavobacteriia</taxon>
        <taxon>Flavobacteriales</taxon>
        <taxon>Flavobacteriaceae</taxon>
        <taxon>Flavobacterium</taxon>
    </lineage>
</organism>
<dbReference type="InterPro" id="IPR050834">
    <property type="entry name" value="Glycosyltransf_2"/>
</dbReference>
<keyword evidence="5" id="KW-1185">Reference proteome</keyword>
<dbReference type="Pfam" id="PF00535">
    <property type="entry name" value="Glycos_transf_2"/>
    <property type="match status" value="1"/>
</dbReference>
<feature type="domain" description="Galactosyltransferase C-terminal" evidence="3">
    <location>
        <begin position="173"/>
        <end position="232"/>
    </location>
</feature>
<sequence length="277" mass="32079">MKAKITSSLIISTYNWPDALELVLESILTQSVFPNEIIIADDGSTIETKNMITFYQSKFQIPLIHVYHEDTGFRLSEIRNKAMKKSTGDYIIQIDGDVILHKYFIEDHLKIAKENYFVRGSRIKMNENLSKKILENKTTKICLFTKGIKNRGNGIRFPFLTKLLFYKKEDKLKMLGCNMAFWRKDVFKINGYDNNLQGWGYEDSELAARLINCNVKKKVMKNMGIVYHIYHKERNTDSANSNYNVLEKTVNSNLKMAKNGINNFLNADNNNTENTNS</sequence>
<dbReference type="InterPro" id="IPR027791">
    <property type="entry name" value="Galactosyl_T_C"/>
</dbReference>
<evidence type="ECO:0000259" key="3">
    <source>
        <dbReference type="Pfam" id="PF02709"/>
    </source>
</evidence>
<dbReference type="PANTHER" id="PTHR43685">
    <property type="entry name" value="GLYCOSYLTRANSFERASE"/>
    <property type="match status" value="1"/>
</dbReference>
<dbReference type="SUPFAM" id="SSF53448">
    <property type="entry name" value="Nucleotide-diphospho-sugar transferases"/>
    <property type="match status" value="1"/>
</dbReference>
<name>A0ABW6HVB6_9FLAO</name>
<proteinExistence type="predicted"/>
<dbReference type="Gene3D" id="3.90.550.10">
    <property type="entry name" value="Spore Coat Polysaccharide Biosynthesis Protein SpsA, Chain A"/>
    <property type="match status" value="1"/>
</dbReference>
<dbReference type="RefSeq" id="WP_379854611.1">
    <property type="nucleotide sequence ID" value="NZ_JBHZPZ010000007.1"/>
</dbReference>
<comment type="caution">
    <text evidence="4">The sequence shown here is derived from an EMBL/GenBank/DDBJ whole genome shotgun (WGS) entry which is preliminary data.</text>
</comment>
<dbReference type="EMBL" id="JBHZPZ010000007">
    <property type="protein sequence ID" value="MFE3867955.1"/>
    <property type="molecule type" value="Genomic_DNA"/>
</dbReference>
<gene>
    <name evidence="4" type="ORF">ACFX5E_07695</name>
</gene>